<sequence>MQIKKMDAPHDMQIGARFDTKSHGYVTVVEYYNTHTVIVAFENTGNIRSITASKLRAGQITDRAAPIQSSMVGETVLSPKHGLLTITQVESENVILLETEEGDEIRMLRPAVQKLRESNNEVDLEKEQPQLPTSLSALTKRNKKTKDVNKMLKKMLTDYGK</sequence>
<dbReference type="Proteomes" id="UP000029224">
    <property type="component" value="Unassembled WGS sequence"/>
</dbReference>
<evidence type="ECO:0000313" key="2">
    <source>
        <dbReference type="Proteomes" id="UP000029224"/>
    </source>
</evidence>
<organism evidence="1 2">
    <name type="scientific">Vibrio maritimus</name>
    <dbReference type="NCBI Taxonomy" id="990268"/>
    <lineage>
        <taxon>Bacteria</taxon>
        <taxon>Pseudomonadati</taxon>
        <taxon>Pseudomonadota</taxon>
        <taxon>Gammaproteobacteria</taxon>
        <taxon>Vibrionales</taxon>
        <taxon>Vibrionaceae</taxon>
        <taxon>Vibrio</taxon>
    </lineage>
</organism>
<protein>
    <submittedName>
        <fullName evidence="1">Uncharacterized protein</fullName>
    </submittedName>
</protein>
<gene>
    <name evidence="1" type="ORF">JCM19240_5267</name>
</gene>
<comment type="caution">
    <text evidence="1">The sequence shown here is derived from an EMBL/GenBank/DDBJ whole genome shotgun (WGS) entry which is preliminary data.</text>
</comment>
<dbReference type="OrthoDB" id="6399410at2"/>
<keyword evidence="2" id="KW-1185">Reference proteome</keyword>
<reference evidence="1 2" key="2">
    <citation type="submission" date="2014-09" db="EMBL/GenBank/DDBJ databases">
        <authorList>
            <consortium name="NBRP consortium"/>
            <person name="Sawabe T."/>
            <person name="Meirelles P."/>
            <person name="Nakanishi M."/>
            <person name="Sayaka M."/>
            <person name="Hattori M."/>
            <person name="Ohkuma M."/>
        </authorList>
    </citation>
    <scope>NUCLEOTIDE SEQUENCE [LARGE SCALE GENOMIC DNA]</scope>
    <source>
        <strain evidence="1 2">JCM 19240</strain>
    </source>
</reference>
<reference evidence="1 2" key="1">
    <citation type="submission" date="2014-09" db="EMBL/GenBank/DDBJ databases">
        <title>Vibrio maritimus JCM 19240. (C210) whole genome shotgun sequence.</title>
        <authorList>
            <person name="Sawabe T."/>
            <person name="Meirelles P."/>
            <person name="Nakanishi M."/>
            <person name="Sayaka M."/>
            <person name="Hattori M."/>
            <person name="Ohkuma M."/>
        </authorList>
    </citation>
    <scope>NUCLEOTIDE SEQUENCE [LARGE SCALE GENOMIC DNA]</scope>
    <source>
        <strain evidence="1 2">JCM 19240</strain>
    </source>
</reference>
<accession>A0A090SVV5</accession>
<name>A0A090SVV5_9VIBR</name>
<evidence type="ECO:0000313" key="1">
    <source>
        <dbReference type="EMBL" id="GAL31836.1"/>
    </source>
</evidence>
<proteinExistence type="predicted"/>
<dbReference type="AlphaFoldDB" id="A0A090SVV5"/>
<dbReference type="EMBL" id="BBMT01000001">
    <property type="protein sequence ID" value="GAL31836.1"/>
    <property type="molecule type" value="Genomic_DNA"/>
</dbReference>